<evidence type="ECO:0000313" key="2">
    <source>
        <dbReference type="EMBL" id="CAI3961908.1"/>
    </source>
</evidence>
<dbReference type="RefSeq" id="WP_271790802.1">
    <property type="nucleotide sequence ID" value="NZ_CAMXCL010000002.1"/>
</dbReference>
<dbReference type="EMBL" id="CAMXCS010000020">
    <property type="protein sequence ID" value="CAI3961908.1"/>
    <property type="molecule type" value="Genomic_DNA"/>
</dbReference>
<evidence type="ECO:0000313" key="1">
    <source>
        <dbReference type="EMBL" id="CAI3960517.1"/>
    </source>
</evidence>
<proteinExistence type="predicted"/>
<accession>A0A9W4TRR0</accession>
<dbReference type="Proteomes" id="UP001154259">
    <property type="component" value="Unassembled WGS sequence"/>
</dbReference>
<gene>
    <name evidence="2" type="ORF">R53529_LOCUS2403</name>
    <name evidence="1" type="ORF">R53530_LOCUS2412</name>
</gene>
<protein>
    <submittedName>
        <fullName evidence="1">Uncharacterized protein</fullName>
    </submittedName>
</protein>
<keyword evidence="4" id="KW-1185">Reference proteome</keyword>
<comment type="caution">
    <text evidence="1">The sequence shown here is derived from an EMBL/GenBank/DDBJ whole genome shotgun (WGS) entry which is preliminary data.</text>
</comment>
<evidence type="ECO:0000313" key="3">
    <source>
        <dbReference type="Proteomes" id="UP001154255"/>
    </source>
</evidence>
<organism evidence="1 3">
    <name type="scientific">Commensalibacter communis</name>
    <dbReference type="NCBI Taxonomy" id="2972786"/>
    <lineage>
        <taxon>Bacteria</taxon>
        <taxon>Pseudomonadati</taxon>
        <taxon>Pseudomonadota</taxon>
        <taxon>Alphaproteobacteria</taxon>
        <taxon>Acetobacterales</taxon>
        <taxon>Acetobacteraceae</taxon>
    </lineage>
</organism>
<evidence type="ECO:0000313" key="4">
    <source>
        <dbReference type="Proteomes" id="UP001154259"/>
    </source>
</evidence>
<reference evidence="1" key="1">
    <citation type="submission" date="2022-10" db="EMBL/GenBank/DDBJ databases">
        <authorList>
            <person name="Botero Cardona J."/>
        </authorList>
    </citation>
    <scope>NUCLEOTIDE SEQUENCE</scope>
    <source>
        <strain evidence="1">LMG 31819</strain>
        <strain evidence="2">R-53529</strain>
    </source>
</reference>
<dbReference type="Proteomes" id="UP001154255">
    <property type="component" value="Unassembled WGS sequence"/>
</dbReference>
<name>A0A9W4TRR0_9PROT</name>
<dbReference type="EMBL" id="CAMXCM010000020">
    <property type="protein sequence ID" value="CAI3960517.1"/>
    <property type="molecule type" value="Genomic_DNA"/>
</dbReference>
<sequence>MMPHPQQTPSNIKIHPAITICAQSDQQRTLSRITDEVYQHLLRHATFDLKGSNGSSRFITRQRIAEKLRFNLWVINRSIHELIHAKRLQPHRDGYLVLIKEESV</sequence>
<dbReference type="AlphaFoldDB" id="A0A9W4TRR0"/>